<keyword evidence="7" id="KW-1185">Reference proteome</keyword>
<dbReference type="PANTHER" id="PTHR13798">
    <property type="entry name" value="RNA BINDING MOTIF RBM PROTEIN -RELATED"/>
    <property type="match status" value="1"/>
</dbReference>
<dbReference type="InterPro" id="IPR035979">
    <property type="entry name" value="RBD_domain_sf"/>
</dbReference>
<comment type="caution">
    <text evidence="6">The sequence shown here is derived from an EMBL/GenBank/DDBJ whole genome shotgun (WGS) entry which is preliminary data.</text>
</comment>
<protein>
    <recommendedName>
        <fullName evidence="5">RRM domain-containing protein</fullName>
    </recommendedName>
</protein>
<dbReference type="GO" id="GO:0003723">
    <property type="term" value="F:RNA binding"/>
    <property type="evidence" value="ECO:0007669"/>
    <property type="project" value="UniProtKB-UniRule"/>
</dbReference>
<dbReference type="Proteomes" id="UP000607653">
    <property type="component" value="Unassembled WGS sequence"/>
</dbReference>
<dbReference type="Gene3D" id="3.30.70.330">
    <property type="match status" value="1"/>
</dbReference>
<evidence type="ECO:0000259" key="5">
    <source>
        <dbReference type="PROSITE" id="PS50102"/>
    </source>
</evidence>
<evidence type="ECO:0000256" key="3">
    <source>
        <dbReference type="ARBA" id="ARBA00023242"/>
    </source>
</evidence>
<feature type="domain" description="RRM" evidence="5">
    <location>
        <begin position="7"/>
        <end position="85"/>
    </location>
</feature>
<evidence type="ECO:0000256" key="2">
    <source>
        <dbReference type="ARBA" id="ARBA00022884"/>
    </source>
</evidence>
<dbReference type="EMBL" id="DUZY01000005">
    <property type="protein sequence ID" value="DAD38932.1"/>
    <property type="molecule type" value="Genomic_DNA"/>
</dbReference>
<accession>A0A822Z1Q6</accession>
<proteinExistence type="predicted"/>
<dbReference type="InterPro" id="IPR012677">
    <property type="entry name" value="Nucleotide-bd_a/b_plait_sf"/>
</dbReference>
<evidence type="ECO:0000256" key="1">
    <source>
        <dbReference type="ARBA" id="ARBA00004642"/>
    </source>
</evidence>
<gene>
    <name evidence="6" type="ORF">HUJ06_013255</name>
</gene>
<dbReference type="PANTHER" id="PTHR13798:SF11">
    <property type="entry name" value="RNA-BINDING PROTEIN 7-RELATED"/>
    <property type="match status" value="1"/>
</dbReference>
<comment type="subcellular location">
    <subcellularLocation>
        <location evidence="1">Nucleus</location>
        <location evidence="1">Nucleoplasm</location>
    </subcellularLocation>
</comment>
<dbReference type="AlphaFoldDB" id="A0A822Z1Q6"/>
<dbReference type="PROSITE" id="PS50102">
    <property type="entry name" value="RRM"/>
    <property type="match status" value="1"/>
</dbReference>
<evidence type="ECO:0000313" key="7">
    <source>
        <dbReference type="Proteomes" id="UP000607653"/>
    </source>
</evidence>
<keyword evidence="2 4" id="KW-0694">RNA-binding</keyword>
<keyword evidence="3" id="KW-0539">Nucleus</keyword>
<dbReference type="SUPFAM" id="SSF54928">
    <property type="entry name" value="RNA-binding domain, RBD"/>
    <property type="match status" value="1"/>
</dbReference>
<reference evidence="6 7" key="1">
    <citation type="journal article" date="2020" name="Mol. Biol. Evol.">
        <title>Distinct Expression and Methylation Patterns for Genes with Different Fates following a Single Whole-Genome Duplication in Flowering Plants.</title>
        <authorList>
            <person name="Shi T."/>
            <person name="Rahmani R.S."/>
            <person name="Gugger P.F."/>
            <person name="Wang M."/>
            <person name="Li H."/>
            <person name="Zhang Y."/>
            <person name="Li Z."/>
            <person name="Wang Q."/>
            <person name="Van de Peer Y."/>
            <person name="Marchal K."/>
            <person name="Chen J."/>
        </authorList>
    </citation>
    <scope>NUCLEOTIDE SEQUENCE [LARGE SCALE GENOMIC DNA]</scope>
    <source>
        <tissue evidence="6">Leaf</tissue>
    </source>
</reference>
<dbReference type="GO" id="GO:0005654">
    <property type="term" value="C:nucleoplasm"/>
    <property type="evidence" value="ECO:0007669"/>
    <property type="project" value="UniProtKB-SubCell"/>
</dbReference>
<evidence type="ECO:0000313" key="6">
    <source>
        <dbReference type="EMBL" id="DAD38932.1"/>
    </source>
</evidence>
<dbReference type="Pfam" id="PF00076">
    <property type="entry name" value="RRM_1"/>
    <property type="match status" value="1"/>
</dbReference>
<name>A0A822Z1Q6_NELNU</name>
<evidence type="ECO:0000256" key="4">
    <source>
        <dbReference type="PROSITE-ProRule" id="PRU00176"/>
    </source>
</evidence>
<dbReference type="InterPro" id="IPR052285">
    <property type="entry name" value="NEXT_complex_subunit"/>
</dbReference>
<dbReference type="SMART" id="SM00360">
    <property type="entry name" value="RRM"/>
    <property type="match status" value="1"/>
</dbReference>
<sequence>MPGNPGCTVYIGNLDEGVSDRVLYEILIQVGRIVDLHIPRDKETNKHRGYAFVEYESEEIAQYAVRLFSGLVTLRNRTLKFAVRT</sequence>
<dbReference type="InterPro" id="IPR000504">
    <property type="entry name" value="RRM_dom"/>
</dbReference>
<organism evidence="6 7">
    <name type="scientific">Nelumbo nucifera</name>
    <name type="common">Sacred lotus</name>
    <dbReference type="NCBI Taxonomy" id="4432"/>
    <lineage>
        <taxon>Eukaryota</taxon>
        <taxon>Viridiplantae</taxon>
        <taxon>Streptophyta</taxon>
        <taxon>Embryophyta</taxon>
        <taxon>Tracheophyta</taxon>
        <taxon>Spermatophyta</taxon>
        <taxon>Magnoliopsida</taxon>
        <taxon>Proteales</taxon>
        <taxon>Nelumbonaceae</taxon>
        <taxon>Nelumbo</taxon>
    </lineage>
</organism>